<name>A0A6J1A991_9ROSI</name>
<dbReference type="SUPFAM" id="SSF57889">
    <property type="entry name" value="Cysteine-rich domain"/>
    <property type="match status" value="4"/>
</dbReference>
<dbReference type="Proteomes" id="UP000504621">
    <property type="component" value="Unplaced"/>
</dbReference>
<feature type="domain" description="Phorbol-ester/DAG-type" evidence="4">
    <location>
        <begin position="142"/>
        <end position="193"/>
    </location>
</feature>
<proteinExistence type="predicted"/>
<gene>
    <name evidence="6" type="primary">LOC110415887</name>
</gene>
<dbReference type="PANTHER" id="PTHR46288">
    <property type="entry name" value="PHORBOL-ESTER/DAG-TYPE DOMAIN-CONTAINING PROTEIN"/>
    <property type="match status" value="1"/>
</dbReference>
<dbReference type="InterPro" id="IPR002219">
    <property type="entry name" value="PKC_DAG/PE"/>
</dbReference>
<organism evidence="5 6">
    <name type="scientific">Herrania umbratica</name>
    <dbReference type="NCBI Taxonomy" id="108875"/>
    <lineage>
        <taxon>Eukaryota</taxon>
        <taxon>Viridiplantae</taxon>
        <taxon>Streptophyta</taxon>
        <taxon>Embryophyta</taxon>
        <taxon>Tracheophyta</taxon>
        <taxon>Spermatophyta</taxon>
        <taxon>Magnoliopsida</taxon>
        <taxon>eudicotyledons</taxon>
        <taxon>Gunneridae</taxon>
        <taxon>Pentapetalae</taxon>
        <taxon>rosids</taxon>
        <taxon>malvids</taxon>
        <taxon>Malvales</taxon>
        <taxon>Malvaceae</taxon>
        <taxon>Byttnerioideae</taxon>
        <taxon>Herrania</taxon>
    </lineage>
</organism>
<dbReference type="AlphaFoldDB" id="A0A6J1A991"/>
<accession>A0A6J1A991</accession>
<dbReference type="PROSITE" id="PS50081">
    <property type="entry name" value="ZF_DAG_PE_2"/>
    <property type="match status" value="2"/>
</dbReference>
<dbReference type="InterPro" id="IPR004146">
    <property type="entry name" value="DC1"/>
</dbReference>
<keyword evidence="1" id="KW-0479">Metal-binding</keyword>
<protein>
    <submittedName>
        <fullName evidence="6">Uncharacterized protein LOC110415887</fullName>
    </submittedName>
</protein>
<evidence type="ECO:0000313" key="5">
    <source>
        <dbReference type="Proteomes" id="UP000504621"/>
    </source>
</evidence>
<dbReference type="InterPro" id="IPR046349">
    <property type="entry name" value="C1-like_sf"/>
</dbReference>
<dbReference type="Pfam" id="PF03107">
    <property type="entry name" value="C1_2"/>
    <property type="match status" value="2"/>
</dbReference>
<dbReference type="GO" id="GO:0046872">
    <property type="term" value="F:metal ion binding"/>
    <property type="evidence" value="ECO:0007669"/>
    <property type="project" value="UniProtKB-KW"/>
</dbReference>
<keyword evidence="5" id="KW-1185">Reference proteome</keyword>
<evidence type="ECO:0000256" key="2">
    <source>
        <dbReference type="ARBA" id="ARBA00022737"/>
    </source>
</evidence>
<keyword evidence="3" id="KW-0862">Zinc</keyword>
<dbReference type="PANTHER" id="PTHR46288:SF86">
    <property type="entry name" value="PHORBOL-ESTER_DAG-TYPE DOMAIN-CONTAINING PROTEIN"/>
    <property type="match status" value="1"/>
</dbReference>
<sequence length="336" mass="39736">MEIKPFLHEHFLCYDKLQHASLYYDYQYIHPRVSAKCTQKIVSGAYSCESCNFWVHQDCAQQQLPVQITHALHSEHFLDLSSHVSHDFICDKCVCTARGFKYSCKHCSFNVDYFCALKTNEEGRWRCRHKEQRSIIKHFIHQHGLSLFSYRKISILSYVCAWCQDLLSGRSYGCLDCDFFLHESCIWEIPKELQHPFHPSHHLYLQFSNLSAYCNACKGELDQYPNRHYCCYDCNFWLHIGCARLLPTLKNNCHEHDLTYLVKHSRYKIFACNSCGGNCCHEIPKIFRKKFYHNSVPRKCAFYLCVQCDLNFDFDCASIQSKVKHRSHRHELPLKI</sequence>
<evidence type="ECO:0000256" key="3">
    <source>
        <dbReference type="ARBA" id="ARBA00022833"/>
    </source>
</evidence>
<dbReference type="RefSeq" id="XP_021283326.1">
    <property type="nucleotide sequence ID" value="XM_021427651.1"/>
</dbReference>
<evidence type="ECO:0000313" key="6">
    <source>
        <dbReference type="RefSeq" id="XP_021283326.1"/>
    </source>
</evidence>
<keyword evidence="2" id="KW-0677">Repeat</keyword>
<evidence type="ECO:0000259" key="4">
    <source>
        <dbReference type="PROSITE" id="PS50081"/>
    </source>
</evidence>
<dbReference type="Gene3D" id="3.30.60.20">
    <property type="match status" value="1"/>
</dbReference>
<evidence type="ECO:0000256" key="1">
    <source>
        <dbReference type="ARBA" id="ARBA00022723"/>
    </source>
</evidence>
<dbReference type="OrthoDB" id="1884766at2759"/>
<feature type="domain" description="Phorbol-ester/DAG-type" evidence="4">
    <location>
        <begin position="200"/>
        <end position="253"/>
    </location>
</feature>
<reference evidence="6" key="1">
    <citation type="submission" date="2025-08" db="UniProtKB">
        <authorList>
            <consortium name="RefSeq"/>
        </authorList>
    </citation>
    <scope>IDENTIFICATION</scope>
    <source>
        <tissue evidence="6">Leaf</tissue>
    </source>
</reference>
<dbReference type="GeneID" id="110415887"/>